<name>A0A8J5LRX5_ZINOF</name>
<evidence type="ECO:0000313" key="4">
    <source>
        <dbReference type="Proteomes" id="UP000734854"/>
    </source>
</evidence>
<feature type="domain" description="DUF4371" evidence="2">
    <location>
        <begin position="55"/>
        <end position="143"/>
    </location>
</feature>
<dbReference type="Pfam" id="PF14291">
    <property type="entry name" value="DUF4371"/>
    <property type="match status" value="1"/>
</dbReference>
<organism evidence="3 4">
    <name type="scientific">Zingiber officinale</name>
    <name type="common">Ginger</name>
    <name type="synonym">Amomum zingiber</name>
    <dbReference type="NCBI Taxonomy" id="94328"/>
    <lineage>
        <taxon>Eukaryota</taxon>
        <taxon>Viridiplantae</taxon>
        <taxon>Streptophyta</taxon>
        <taxon>Embryophyta</taxon>
        <taxon>Tracheophyta</taxon>
        <taxon>Spermatophyta</taxon>
        <taxon>Magnoliopsida</taxon>
        <taxon>Liliopsida</taxon>
        <taxon>Zingiberales</taxon>
        <taxon>Zingiberaceae</taxon>
        <taxon>Zingiber</taxon>
    </lineage>
</organism>
<feature type="region of interest" description="Disordered" evidence="1">
    <location>
        <begin position="43"/>
        <end position="63"/>
    </location>
</feature>
<accession>A0A8J5LRX5</accession>
<dbReference type="PANTHER" id="PTHR45749">
    <property type="match status" value="1"/>
</dbReference>
<dbReference type="EMBL" id="JACMSC010000002">
    <property type="protein sequence ID" value="KAG6532004.1"/>
    <property type="molecule type" value="Genomic_DNA"/>
</dbReference>
<evidence type="ECO:0000256" key="1">
    <source>
        <dbReference type="SAM" id="MobiDB-lite"/>
    </source>
</evidence>
<reference evidence="3 4" key="1">
    <citation type="submission" date="2020-08" db="EMBL/GenBank/DDBJ databases">
        <title>Plant Genome Project.</title>
        <authorList>
            <person name="Zhang R.-G."/>
        </authorList>
    </citation>
    <scope>NUCLEOTIDE SEQUENCE [LARGE SCALE GENOMIC DNA]</scope>
    <source>
        <tissue evidence="3">Rhizome</tissue>
    </source>
</reference>
<gene>
    <name evidence="3" type="ORF">ZIOFF_005842</name>
</gene>
<sequence>MLERLTRDLNLQRLTSGVDVRVCRLGGNVNPIMAAAAESDHVDGYASDGDGPPTNGLPFHGHDESRNSIHQGNFLDLQKFLVHHNEEMGRFAFDNALGNDKLICHNIQKDIVIACAFGTTNVILKELGDNAFSILLDESCDVSV</sequence>
<dbReference type="PANTHER" id="PTHR45749:SF36">
    <property type="entry name" value="ZINC FINGER MYM-TYPE PROTEIN 1-LIKE"/>
    <property type="match status" value="1"/>
</dbReference>
<dbReference type="AlphaFoldDB" id="A0A8J5LRX5"/>
<proteinExistence type="predicted"/>
<protein>
    <recommendedName>
        <fullName evidence="2">DUF4371 domain-containing protein</fullName>
    </recommendedName>
</protein>
<evidence type="ECO:0000259" key="2">
    <source>
        <dbReference type="Pfam" id="PF14291"/>
    </source>
</evidence>
<keyword evidence="4" id="KW-1185">Reference proteome</keyword>
<dbReference type="InterPro" id="IPR025398">
    <property type="entry name" value="DUF4371"/>
</dbReference>
<comment type="caution">
    <text evidence="3">The sequence shown here is derived from an EMBL/GenBank/DDBJ whole genome shotgun (WGS) entry which is preliminary data.</text>
</comment>
<dbReference type="Proteomes" id="UP000734854">
    <property type="component" value="Unassembled WGS sequence"/>
</dbReference>
<evidence type="ECO:0000313" key="3">
    <source>
        <dbReference type="EMBL" id="KAG6532004.1"/>
    </source>
</evidence>